<dbReference type="InterPro" id="IPR023205">
    <property type="entry name" value="DsbA/DsbL"/>
</dbReference>
<organism evidence="9 10">
    <name type="scientific">Nitrincola tapanii</name>
    <dbReference type="NCBI Taxonomy" id="1708751"/>
    <lineage>
        <taxon>Bacteria</taxon>
        <taxon>Pseudomonadati</taxon>
        <taxon>Pseudomonadota</taxon>
        <taxon>Gammaproteobacteria</taxon>
        <taxon>Oceanospirillales</taxon>
        <taxon>Oceanospirillaceae</taxon>
        <taxon>Nitrincola</taxon>
    </lineage>
</organism>
<dbReference type="GO" id="GO:0016491">
    <property type="term" value="F:oxidoreductase activity"/>
    <property type="evidence" value="ECO:0007669"/>
    <property type="project" value="InterPro"/>
</dbReference>
<reference evidence="9 10" key="1">
    <citation type="submission" date="2019-03" db="EMBL/GenBank/DDBJ databases">
        <title>Nitrincola sp. nov. isolated from an Indian soda lake.</title>
        <authorList>
            <person name="Joshi A."/>
            <person name="Thite S.V."/>
            <person name="Joseph N."/>
            <person name="Dhotre D."/>
            <person name="Moorthy M."/>
            <person name="Shouche Y.S."/>
        </authorList>
    </citation>
    <scope>NUCLEOTIDE SEQUENCE [LARGE SCALE GENOMIC DNA]</scope>
    <source>
        <strain evidence="9 10">MEB193</strain>
    </source>
</reference>
<feature type="chain" id="PRO_5022813532" description="Thiol:disulfide interchange protein" evidence="7">
    <location>
        <begin position="23"/>
        <end position="208"/>
    </location>
</feature>
<dbReference type="OrthoDB" id="9784896at2"/>
<comment type="caution">
    <text evidence="9">The sequence shown here is derived from an EMBL/GenBank/DDBJ whole genome shotgun (WGS) entry which is preliminary data.</text>
</comment>
<proteinExistence type="inferred from homology"/>
<evidence type="ECO:0000256" key="4">
    <source>
        <dbReference type="ARBA" id="ARBA00023284"/>
    </source>
</evidence>
<dbReference type="CDD" id="cd03019">
    <property type="entry name" value="DsbA_DsbA"/>
    <property type="match status" value="1"/>
</dbReference>
<keyword evidence="10" id="KW-1185">Reference proteome</keyword>
<keyword evidence="4" id="KW-0676">Redox-active center</keyword>
<evidence type="ECO:0000256" key="7">
    <source>
        <dbReference type="SAM" id="SignalP"/>
    </source>
</evidence>
<dbReference type="RefSeq" id="WP_149391662.1">
    <property type="nucleotide sequence ID" value="NZ_SMRS01000009.1"/>
</dbReference>
<dbReference type="InterPro" id="IPR036249">
    <property type="entry name" value="Thioredoxin-like_sf"/>
</dbReference>
<protein>
    <recommendedName>
        <fullName evidence="5">Thiol:disulfide interchange protein</fullName>
    </recommendedName>
</protein>
<dbReference type="InterPro" id="IPR001853">
    <property type="entry name" value="DSBA-like_thioredoxin_dom"/>
</dbReference>
<dbReference type="PIRSF" id="PIRSF001488">
    <property type="entry name" value="Tdi_protein"/>
    <property type="match status" value="1"/>
</dbReference>
<dbReference type="Pfam" id="PF01323">
    <property type="entry name" value="DSBA"/>
    <property type="match status" value="1"/>
</dbReference>
<comment type="similarity">
    <text evidence="1">Belongs to the thioredoxin family. DsbA subfamily.</text>
</comment>
<dbReference type="Proteomes" id="UP000325302">
    <property type="component" value="Unassembled WGS sequence"/>
</dbReference>
<name>A0A5A9VZ76_9GAMM</name>
<dbReference type="GO" id="GO:0042597">
    <property type="term" value="C:periplasmic space"/>
    <property type="evidence" value="ECO:0007669"/>
    <property type="project" value="UniProtKB-SubCell"/>
</dbReference>
<evidence type="ECO:0000256" key="2">
    <source>
        <dbReference type="ARBA" id="ARBA00022729"/>
    </source>
</evidence>
<feature type="disulfide bond" description="Redox-active" evidence="6">
    <location>
        <begin position="56"/>
        <end position="59"/>
    </location>
</feature>
<dbReference type="PANTHER" id="PTHR35891:SF2">
    <property type="entry name" value="THIOL:DISULFIDE INTERCHANGE PROTEIN DSBA"/>
    <property type="match status" value="1"/>
</dbReference>
<evidence type="ECO:0000256" key="6">
    <source>
        <dbReference type="PIRSR" id="PIRSR001488-1"/>
    </source>
</evidence>
<evidence type="ECO:0000313" key="10">
    <source>
        <dbReference type="Proteomes" id="UP000325302"/>
    </source>
</evidence>
<dbReference type="InterPro" id="IPR050824">
    <property type="entry name" value="Thiol_disulfide_DsbA"/>
</dbReference>
<sequence>MLNKLRILLCLMLCLPFLSAQAAEYQAGTHYVELPNPVSTRNADKVEVVAVFSYLCPHCSNLEPALQSWSKRLADDVDYQHLPVVFRRDWEPLARAYYVAELAGRLDETHQQTFDAIHLHQRRLASVDDLAAFYAPLGIDQEEFKKLYGSFAVDMKLKQGSAKTRGYEITGVPAMVVNGKYRITAQMAGGNREMLEVVNYLIEKERAQ</sequence>
<keyword evidence="5" id="KW-0574">Periplasm</keyword>
<dbReference type="EMBL" id="SMRS01000009">
    <property type="protein sequence ID" value="KAA0873703.1"/>
    <property type="molecule type" value="Genomic_DNA"/>
</dbReference>
<dbReference type="AlphaFoldDB" id="A0A5A9VZ76"/>
<accession>A0A5A9VZ76</accession>
<feature type="signal peptide" evidence="7">
    <location>
        <begin position="1"/>
        <end position="22"/>
    </location>
</feature>
<keyword evidence="2 7" id="KW-0732">Signal</keyword>
<comment type="subcellular location">
    <subcellularLocation>
        <location evidence="5">Periplasm</location>
    </subcellularLocation>
</comment>
<dbReference type="PANTHER" id="PTHR35891">
    <property type="entry name" value="THIOL:DISULFIDE INTERCHANGE PROTEIN DSBA"/>
    <property type="match status" value="1"/>
</dbReference>
<feature type="domain" description="DSBA-like thioredoxin" evidence="8">
    <location>
        <begin position="48"/>
        <end position="194"/>
    </location>
</feature>
<gene>
    <name evidence="9" type="ORF">E1H14_11665</name>
</gene>
<evidence type="ECO:0000313" key="9">
    <source>
        <dbReference type="EMBL" id="KAA0873703.1"/>
    </source>
</evidence>
<dbReference type="Gene3D" id="3.40.30.10">
    <property type="entry name" value="Glutaredoxin"/>
    <property type="match status" value="1"/>
</dbReference>
<evidence type="ECO:0000256" key="5">
    <source>
        <dbReference type="PIRNR" id="PIRNR001488"/>
    </source>
</evidence>
<evidence type="ECO:0000259" key="8">
    <source>
        <dbReference type="Pfam" id="PF01323"/>
    </source>
</evidence>
<evidence type="ECO:0000256" key="1">
    <source>
        <dbReference type="ARBA" id="ARBA00005791"/>
    </source>
</evidence>
<evidence type="ECO:0000256" key="3">
    <source>
        <dbReference type="ARBA" id="ARBA00023157"/>
    </source>
</evidence>
<dbReference type="SUPFAM" id="SSF52833">
    <property type="entry name" value="Thioredoxin-like"/>
    <property type="match status" value="1"/>
</dbReference>
<keyword evidence="3 5" id="KW-1015">Disulfide bond</keyword>